<dbReference type="Proteomes" id="UP000803884">
    <property type="component" value="Unassembled WGS sequence"/>
</dbReference>
<accession>A0AB34KI40</accession>
<dbReference type="EMBL" id="JAAQHG020000026">
    <property type="protein sequence ID" value="KAL1584428.1"/>
    <property type="molecule type" value="Genomic_DNA"/>
</dbReference>
<dbReference type="GO" id="GO:0003735">
    <property type="term" value="F:structural constituent of ribosome"/>
    <property type="evidence" value="ECO:0007669"/>
    <property type="project" value="InterPro"/>
</dbReference>
<comment type="caution">
    <text evidence="6">The sequence shown here is derived from an EMBL/GenBank/DDBJ whole genome shotgun (WGS) entry which is preliminary data.</text>
</comment>
<evidence type="ECO:0000256" key="2">
    <source>
        <dbReference type="ARBA" id="ARBA00022980"/>
    </source>
</evidence>
<name>A0AB34KI40_9PEZI</name>
<reference evidence="6 7" key="1">
    <citation type="journal article" date="2020" name="Microbiol. Resour. Announc.">
        <title>Draft Genome Sequence of a Cladosporium Species Isolated from the Mesophotic Ascidian Didemnum maculosum.</title>
        <authorList>
            <person name="Gioti A."/>
            <person name="Siaperas R."/>
            <person name="Nikolaivits E."/>
            <person name="Le Goff G."/>
            <person name="Ouazzani J."/>
            <person name="Kotoulas G."/>
            <person name="Topakas E."/>
        </authorList>
    </citation>
    <scope>NUCLEOTIDE SEQUENCE [LARGE SCALE GENOMIC DNA]</scope>
    <source>
        <strain evidence="6 7">TM138-S3</strain>
    </source>
</reference>
<evidence type="ECO:0000256" key="1">
    <source>
        <dbReference type="ARBA" id="ARBA00007926"/>
    </source>
</evidence>
<dbReference type="Gene3D" id="3.30.390.110">
    <property type="match status" value="1"/>
</dbReference>
<dbReference type="GO" id="GO:0005840">
    <property type="term" value="C:ribosome"/>
    <property type="evidence" value="ECO:0007669"/>
    <property type="project" value="UniProtKB-KW"/>
</dbReference>
<keyword evidence="2" id="KW-0689">Ribosomal protein</keyword>
<organism evidence="6 7">
    <name type="scientific">Cladosporium halotolerans</name>
    <dbReference type="NCBI Taxonomy" id="1052096"/>
    <lineage>
        <taxon>Eukaryota</taxon>
        <taxon>Fungi</taxon>
        <taxon>Dikarya</taxon>
        <taxon>Ascomycota</taxon>
        <taxon>Pezizomycotina</taxon>
        <taxon>Dothideomycetes</taxon>
        <taxon>Dothideomycetidae</taxon>
        <taxon>Cladosporiales</taxon>
        <taxon>Cladosporiaceae</taxon>
        <taxon>Cladosporium</taxon>
    </lineage>
</organism>
<keyword evidence="7" id="KW-1185">Reference proteome</keyword>
<feature type="region of interest" description="Disordered" evidence="4">
    <location>
        <begin position="131"/>
        <end position="155"/>
    </location>
</feature>
<dbReference type="GO" id="GO:0006412">
    <property type="term" value="P:translation"/>
    <property type="evidence" value="ECO:0007669"/>
    <property type="project" value="InterPro"/>
</dbReference>
<dbReference type="InterPro" id="IPR002672">
    <property type="entry name" value="Ribosomal_eL28"/>
</dbReference>
<evidence type="ECO:0000313" key="6">
    <source>
        <dbReference type="EMBL" id="KAL1584428.1"/>
    </source>
</evidence>
<dbReference type="InterPro" id="IPR029004">
    <property type="entry name" value="Ribosomal_eL28/Mak16"/>
</dbReference>
<proteinExistence type="inferred from homology"/>
<dbReference type="Pfam" id="PF01778">
    <property type="entry name" value="Ribosomal_L28e"/>
    <property type="match status" value="1"/>
</dbReference>
<dbReference type="GO" id="GO:1990904">
    <property type="term" value="C:ribonucleoprotein complex"/>
    <property type="evidence" value="ECO:0007669"/>
    <property type="project" value="UniProtKB-KW"/>
</dbReference>
<dbReference type="GeneID" id="96007811"/>
<protein>
    <recommendedName>
        <fullName evidence="5">Ribosomal eL28/Mak16 domain-containing protein</fullName>
    </recommendedName>
</protein>
<dbReference type="RefSeq" id="XP_069227534.1">
    <property type="nucleotide sequence ID" value="XM_069374973.1"/>
</dbReference>
<evidence type="ECO:0000259" key="5">
    <source>
        <dbReference type="Pfam" id="PF01778"/>
    </source>
</evidence>
<feature type="domain" description="Ribosomal eL28/Mak16" evidence="5">
    <location>
        <begin position="12"/>
        <end position="129"/>
    </location>
</feature>
<keyword evidence="3" id="KW-0687">Ribonucleoprotein</keyword>
<dbReference type="AlphaFoldDB" id="A0AB34KI40"/>
<evidence type="ECO:0000313" key="7">
    <source>
        <dbReference type="Proteomes" id="UP000803884"/>
    </source>
</evidence>
<sequence>MAAQYENLSSDLIWQISRKNNSYLCKRKQSGGVQFSRDPLNLTNKHSRKYAGFANAQAIGINADSPNTIGLTTKLPARANKPAKSQQTASFAASTPSRKLYKSVVNTTAKRGYRADLRAAAVARASAVKLAQQQKKERAAPKPRGAAARKAAESS</sequence>
<dbReference type="PANTHER" id="PTHR10544">
    <property type="entry name" value="60S RIBOSOMAL PROTEIN L28"/>
    <property type="match status" value="1"/>
</dbReference>
<evidence type="ECO:0000256" key="4">
    <source>
        <dbReference type="SAM" id="MobiDB-lite"/>
    </source>
</evidence>
<gene>
    <name evidence="6" type="ORF">WHR41_06368</name>
</gene>
<evidence type="ECO:0000256" key="3">
    <source>
        <dbReference type="ARBA" id="ARBA00023274"/>
    </source>
</evidence>
<comment type="similarity">
    <text evidence="1">Belongs to the eukaryotic ribosomal protein eL28 family.</text>
</comment>